<dbReference type="InParanoid" id="G4YWE1"/>
<dbReference type="GeneID" id="20641463"/>
<dbReference type="AlphaFoldDB" id="G4YWE1"/>
<dbReference type="RefSeq" id="XP_009520875.1">
    <property type="nucleotide sequence ID" value="XM_009522580.1"/>
</dbReference>
<protein>
    <submittedName>
        <fullName evidence="1">Uncharacterized protein</fullName>
    </submittedName>
</protein>
<proteinExistence type="predicted"/>
<dbReference type="EMBL" id="JH159152">
    <property type="protein sequence ID" value="EGZ25587.1"/>
    <property type="molecule type" value="Genomic_DNA"/>
</dbReference>
<dbReference type="InterPro" id="IPR052050">
    <property type="entry name" value="SecEffector_AnkRepeat"/>
</dbReference>
<dbReference type="Proteomes" id="UP000002640">
    <property type="component" value="Unassembled WGS sequence"/>
</dbReference>
<dbReference type="SUPFAM" id="SSF140860">
    <property type="entry name" value="Pseudo ankyrin repeat-like"/>
    <property type="match status" value="1"/>
</dbReference>
<name>G4YWE1_PHYSP</name>
<dbReference type="KEGG" id="psoj:PHYSODRAFT_297193"/>
<evidence type="ECO:0000313" key="1">
    <source>
        <dbReference type="EMBL" id="EGZ25587.1"/>
    </source>
</evidence>
<evidence type="ECO:0000313" key="2">
    <source>
        <dbReference type="Proteomes" id="UP000002640"/>
    </source>
</evidence>
<dbReference type="SMR" id="G4YWE1"/>
<dbReference type="Gene3D" id="1.25.40.20">
    <property type="entry name" value="Ankyrin repeat-containing domain"/>
    <property type="match status" value="1"/>
</dbReference>
<sequence length="224" mass="25877">MLQWLYETQPREAAATPKYAIAMLASVAACYRPCPRVVKWLFENGEPTSGIVEGTAVGRYNLELIQWLVKRRPSFNTPKAVRIAAQNRNVACMRWLLEQFGKLDEDLVVDLVGEFGYREVLALQAERVRVASLASAVRNGKFDVVKQLFKGDHERFADTQRVIREAVQNDQENIVQWLRQEVNLEDRYTWDFGPTIGRTRNRDDDTPEGRQIMSAILRKHPHFM</sequence>
<organism evidence="1 2">
    <name type="scientific">Phytophthora sojae (strain P6497)</name>
    <name type="common">Soybean stem and root rot agent</name>
    <name type="synonym">Phytophthora megasperma f. sp. glycines</name>
    <dbReference type="NCBI Taxonomy" id="1094619"/>
    <lineage>
        <taxon>Eukaryota</taxon>
        <taxon>Sar</taxon>
        <taxon>Stramenopiles</taxon>
        <taxon>Oomycota</taxon>
        <taxon>Peronosporomycetes</taxon>
        <taxon>Peronosporales</taxon>
        <taxon>Peronosporaceae</taxon>
        <taxon>Phytophthora</taxon>
    </lineage>
</organism>
<dbReference type="PANTHER" id="PTHR46586">
    <property type="entry name" value="ANKYRIN REPEAT-CONTAINING PROTEIN"/>
    <property type="match status" value="1"/>
</dbReference>
<dbReference type="InterPro" id="IPR036770">
    <property type="entry name" value="Ankyrin_rpt-contain_sf"/>
</dbReference>
<dbReference type="PANTHER" id="PTHR46586:SF3">
    <property type="entry name" value="ANKYRIN REPEAT-CONTAINING PROTEIN"/>
    <property type="match status" value="1"/>
</dbReference>
<keyword evidence="2" id="KW-1185">Reference proteome</keyword>
<accession>G4YWE1</accession>
<reference evidence="1 2" key="1">
    <citation type="journal article" date="2006" name="Science">
        <title>Phytophthora genome sequences uncover evolutionary origins and mechanisms of pathogenesis.</title>
        <authorList>
            <person name="Tyler B.M."/>
            <person name="Tripathy S."/>
            <person name="Zhang X."/>
            <person name="Dehal P."/>
            <person name="Jiang R.H."/>
            <person name="Aerts A."/>
            <person name="Arredondo F.D."/>
            <person name="Baxter L."/>
            <person name="Bensasson D."/>
            <person name="Beynon J.L."/>
            <person name="Chapman J."/>
            <person name="Damasceno C.M."/>
            <person name="Dorrance A.E."/>
            <person name="Dou D."/>
            <person name="Dickerman A.W."/>
            <person name="Dubchak I.L."/>
            <person name="Garbelotto M."/>
            <person name="Gijzen M."/>
            <person name="Gordon S.G."/>
            <person name="Govers F."/>
            <person name="Grunwald N.J."/>
            <person name="Huang W."/>
            <person name="Ivors K.L."/>
            <person name="Jones R.W."/>
            <person name="Kamoun S."/>
            <person name="Krampis K."/>
            <person name="Lamour K.H."/>
            <person name="Lee M.K."/>
            <person name="McDonald W.H."/>
            <person name="Medina M."/>
            <person name="Meijer H.J."/>
            <person name="Nordberg E.K."/>
            <person name="Maclean D.J."/>
            <person name="Ospina-Giraldo M.D."/>
            <person name="Morris P.F."/>
            <person name="Phuntumart V."/>
            <person name="Putnam N.H."/>
            <person name="Rash S."/>
            <person name="Rose J.K."/>
            <person name="Sakihama Y."/>
            <person name="Salamov A.A."/>
            <person name="Savidor A."/>
            <person name="Scheuring C.F."/>
            <person name="Smith B.M."/>
            <person name="Sobral B.W."/>
            <person name="Terry A."/>
            <person name="Torto-Alalibo T.A."/>
            <person name="Win J."/>
            <person name="Xu Z."/>
            <person name="Zhang H."/>
            <person name="Grigoriev I.V."/>
            <person name="Rokhsar D.S."/>
            <person name="Boore J.L."/>
        </authorList>
    </citation>
    <scope>NUCLEOTIDE SEQUENCE [LARGE SCALE GENOMIC DNA]</scope>
    <source>
        <strain evidence="1 2">P6497</strain>
    </source>
</reference>
<gene>
    <name evidence="1" type="ORF">PHYSODRAFT_297193</name>
</gene>